<accession>A0A1J1HX84</accession>
<evidence type="ECO:0000256" key="4">
    <source>
        <dbReference type="ARBA" id="ARBA00022889"/>
    </source>
</evidence>
<dbReference type="OrthoDB" id="6114058at2759"/>
<dbReference type="GO" id="GO:0016020">
    <property type="term" value="C:membrane"/>
    <property type="evidence" value="ECO:0007669"/>
    <property type="project" value="UniProtKB-SubCell"/>
</dbReference>
<dbReference type="Proteomes" id="UP000183832">
    <property type="component" value="Unassembled WGS sequence"/>
</dbReference>
<proteinExistence type="inferred from homology"/>
<gene>
    <name evidence="8" type="primary">similar to Ninjurin-1</name>
    <name evidence="8" type="ORF">CLUMA_CG004437</name>
</gene>
<evidence type="ECO:0000256" key="1">
    <source>
        <dbReference type="ARBA" id="ARBA00004141"/>
    </source>
</evidence>
<keyword evidence="6 7" id="KW-0472">Membrane</keyword>
<comment type="similarity">
    <text evidence="2">Belongs to the ninjurin family.</text>
</comment>
<feature type="transmembrane region" description="Helical" evidence="7">
    <location>
        <begin position="118"/>
        <end position="137"/>
    </location>
</feature>
<evidence type="ECO:0000256" key="2">
    <source>
        <dbReference type="ARBA" id="ARBA00008141"/>
    </source>
</evidence>
<dbReference type="PANTHER" id="PTHR12316:SF1">
    <property type="entry name" value="NINJURIN-B"/>
    <property type="match status" value="1"/>
</dbReference>
<organism evidence="8 9">
    <name type="scientific">Clunio marinus</name>
    <dbReference type="NCBI Taxonomy" id="568069"/>
    <lineage>
        <taxon>Eukaryota</taxon>
        <taxon>Metazoa</taxon>
        <taxon>Ecdysozoa</taxon>
        <taxon>Arthropoda</taxon>
        <taxon>Hexapoda</taxon>
        <taxon>Insecta</taxon>
        <taxon>Pterygota</taxon>
        <taxon>Neoptera</taxon>
        <taxon>Endopterygota</taxon>
        <taxon>Diptera</taxon>
        <taxon>Nematocera</taxon>
        <taxon>Chironomoidea</taxon>
        <taxon>Chironomidae</taxon>
        <taxon>Clunio</taxon>
    </lineage>
</organism>
<evidence type="ECO:0000313" key="9">
    <source>
        <dbReference type="Proteomes" id="UP000183832"/>
    </source>
</evidence>
<dbReference type="GO" id="GO:0007155">
    <property type="term" value="P:cell adhesion"/>
    <property type="evidence" value="ECO:0007669"/>
    <property type="project" value="UniProtKB-KW"/>
</dbReference>
<keyword evidence="5 7" id="KW-1133">Transmembrane helix</keyword>
<feature type="transmembrane region" description="Helical" evidence="7">
    <location>
        <begin position="76"/>
        <end position="98"/>
    </location>
</feature>
<evidence type="ECO:0000256" key="5">
    <source>
        <dbReference type="ARBA" id="ARBA00022989"/>
    </source>
</evidence>
<keyword evidence="9" id="KW-1185">Reference proteome</keyword>
<protein>
    <submittedName>
        <fullName evidence="8">CLUMA_CG004437, isoform A</fullName>
    </submittedName>
</protein>
<dbReference type="InterPro" id="IPR007007">
    <property type="entry name" value="Ninjurin"/>
</dbReference>
<dbReference type="PANTHER" id="PTHR12316">
    <property type="entry name" value="NINJURIN-RELATED"/>
    <property type="match status" value="1"/>
</dbReference>
<evidence type="ECO:0000256" key="7">
    <source>
        <dbReference type="SAM" id="Phobius"/>
    </source>
</evidence>
<reference evidence="8 9" key="1">
    <citation type="submission" date="2015-04" db="EMBL/GenBank/DDBJ databases">
        <authorList>
            <person name="Syromyatnikov M.Y."/>
            <person name="Popov V.N."/>
        </authorList>
    </citation>
    <scope>NUCLEOTIDE SEQUENCE [LARGE SCALE GENOMIC DNA]</scope>
</reference>
<comment type="subcellular location">
    <subcellularLocation>
        <location evidence="1">Membrane</location>
        <topology evidence="1">Multi-pass membrane protein</topology>
    </subcellularLocation>
</comment>
<keyword evidence="3 7" id="KW-0812">Transmembrane</keyword>
<sequence>MEPSIIENQSDVVEIELKRTQIMQDVNDGPNRQQTMTNYYHSKKSAAEGMMDISLLTANANQLKFILFYNRDSQTFYGALSLISLSLILQIVVGLLLVFRRRFKTSGQKRQVSTLNEYLVLLIFLITVINVLAAVLTTTEHSA</sequence>
<dbReference type="GO" id="GO:0042246">
    <property type="term" value="P:tissue regeneration"/>
    <property type="evidence" value="ECO:0007669"/>
    <property type="project" value="InterPro"/>
</dbReference>
<evidence type="ECO:0000313" key="8">
    <source>
        <dbReference type="EMBL" id="CRK90745.1"/>
    </source>
</evidence>
<keyword evidence="4" id="KW-0130">Cell adhesion</keyword>
<name>A0A1J1HX84_9DIPT</name>
<dbReference type="Pfam" id="PF04923">
    <property type="entry name" value="Ninjurin"/>
    <property type="match status" value="1"/>
</dbReference>
<evidence type="ECO:0000256" key="6">
    <source>
        <dbReference type="ARBA" id="ARBA00023136"/>
    </source>
</evidence>
<dbReference type="AlphaFoldDB" id="A0A1J1HX84"/>
<dbReference type="EMBL" id="CVRI01000020">
    <property type="protein sequence ID" value="CRK90745.1"/>
    <property type="molecule type" value="Genomic_DNA"/>
</dbReference>
<evidence type="ECO:0000256" key="3">
    <source>
        <dbReference type="ARBA" id="ARBA00022692"/>
    </source>
</evidence>